<keyword evidence="3" id="KW-0645">Protease</keyword>
<dbReference type="GO" id="GO:0006508">
    <property type="term" value="P:proteolysis"/>
    <property type="evidence" value="ECO:0007669"/>
    <property type="project" value="UniProtKB-KW"/>
</dbReference>
<evidence type="ECO:0000313" key="4">
    <source>
        <dbReference type="Proteomes" id="UP000245802"/>
    </source>
</evidence>
<keyword evidence="2" id="KW-0732">Signal</keyword>
<keyword evidence="3" id="KW-0378">Hydrolase</keyword>
<dbReference type="RefSeq" id="WP_010042774.1">
    <property type="nucleotide sequence ID" value="NZ_CP025958.1"/>
</dbReference>
<dbReference type="InterPro" id="IPR009003">
    <property type="entry name" value="Peptidase_S1_PA"/>
</dbReference>
<dbReference type="AlphaFoldDB" id="A0A2Z3GSE6"/>
<dbReference type="Gene3D" id="2.40.10.10">
    <property type="entry name" value="Trypsin-like serine proteases"/>
    <property type="match status" value="2"/>
</dbReference>
<evidence type="ECO:0000256" key="2">
    <source>
        <dbReference type="SAM" id="SignalP"/>
    </source>
</evidence>
<protein>
    <submittedName>
        <fullName evidence="3">Serine protease</fullName>
    </submittedName>
</protein>
<dbReference type="PRINTS" id="PR00834">
    <property type="entry name" value="PROTEASES2C"/>
</dbReference>
<feature type="signal peptide" evidence="2">
    <location>
        <begin position="1"/>
        <end position="20"/>
    </location>
</feature>
<feature type="region of interest" description="Disordered" evidence="1">
    <location>
        <begin position="697"/>
        <end position="722"/>
    </location>
</feature>
<keyword evidence="4" id="KW-1185">Reference proteome</keyword>
<gene>
    <name evidence="3" type="ORF">C1280_04060</name>
</gene>
<feature type="compositionally biased region" description="Basic and acidic residues" evidence="1">
    <location>
        <begin position="698"/>
        <end position="708"/>
    </location>
</feature>
<organism evidence="3 4">
    <name type="scientific">Gemmata obscuriglobus</name>
    <dbReference type="NCBI Taxonomy" id="114"/>
    <lineage>
        <taxon>Bacteria</taxon>
        <taxon>Pseudomonadati</taxon>
        <taxon>Planctomycetota</taxon>
        <taxon>Planctomycetia</taxon>
        <taxon>Gemmatales</taxon>
        <taxon>Gemmataceae</taxon>
        <taxon>Gemmata</taxon>
    </lineage>
</organism>
<feature type="compositionally biased region" description="Low complexity" evidence="1">
    <location>
        <begin position="596"/>
        <end position="605"/>
    </location>
</feature>
<dbReference type="PANTHER" id="PTHR43019:SF23">
    <property type="entry name" value="PROTEASE DO-LIKE 5, CHLOROPLASTIC"/>
    <property type="match status" value="1"/>
</dbReference>
<dbReference type="OrthoDB" id="292309at2"/>
<feature type="chain" id="PRO_5016287953" evidence="2">
    <location>
        <begin position="21"/>
        <end position="1091"/>
    </location>
</feature>
<evidence type="ECO:0000313" key="3">
    <source>
        <dbReference type="EMBL" id="AWM36268.1"/>
    </source>
</evidence>
<name>A0A2Z3GSE6_9BACT</name>
<feature type="region of interest" description="Disordered" evidence="1">
    <location>
        <begin position="869"/>
        <end position="890"/>
    </location>
</feature>
<reference evidence="3 4" key="1">
    <citation type="submission" date="2018-01" db="EMBL/GenBank/DDBJ databases">
        <title>G. obscuriglobus.</title>
        <authorList>
            <person name="Franke J."/>
            <person name="Blomberg W."/>
            <person name="Selmecki A."/>
        </authorList>
    </citation>
    <scope>NUCLEOTIDE SEQUENCE [LARGE SCALE GENOMIC DNA]</scope>
    <source>
        <strain evidence="3 4">DSM 5831</strain>
    </source>
</reference>
<feature type="region of interest" description="Disordered" evidence="1">
    <location>
        <begin position="755"/>
        <end position="777"/>
    </location>
</feature>
<dbReference type="KEGG" id="gog:C1280_04060"/>
<accession>A0A2Z3GSE6</accession>
<dbReference type="EMBL" id="CP025958">
    <property type="protein sequence ID" value="AWM36268.1"/>
    <property type="molecule type" value="Genomic_DNA"/>
</dbReference>
<dbReference type="Proteomes" id="UP000245802">
    <property type="component" value="Chromosome"/>
</dbReference>
<evidence type="ECO:0000256" key="1">
    <source>
        <dbReference type="SAM" id="MobiDB-lite"/>
    </source>
</evidence>
<dbReference type="InterPro" id="IPR043504">
    <property type="entry name" value="Peptidase_S1_PA_chymotrypsin"/>
</dbReference>
<dbReference type="InterPro" id="IPR001940">
    <property type="entry name" value="Peptidase_S1C"/>
</dbReference>
<dbReference type="GO" id="GO:0004252">
    <property type="term" value="F:serine-type endopeptidase activity"/>
    <property type="evidence" value="ECO:0007669"/>
    <property type="project" value="InterPro"/>
</dbReference>
<dbReference type="SUPFAM" id="SSF50494">
    <property type="entry name" value="Trypsin-like serine proteases"/>
    <property type="match status" value="1"/>
</dbReference>
<dbReference type="PANTHER" id="PTHR43019">
    <property type="entry name" value="SERINE ENDOPROTEASE DEGS"/>
    <property type="match status" value="1"/>
</dbReference>
<dbReference type="Pfam" id="PF13365">
    <property type="entry name" value="Trypsin_2"/>
    <property type="match status" value="1"/>
</dbReference>
<proteinExistence type="predicted"/>
<sequence length="1091" mass="113217">MRRLIALATGLLLLVNGIRADDAIPAETVVSVKRATAYIRAEGTNWNGTGSGFVISVNKDTVLLATNYHVISSPSAEKRQRPAEFTTSTKQVTVTAVFNGGTKNEVESRAEVIACDPDNDLAILRVTGLKAPPAAIDFASAPAPVETMTVYTFGYPFGQSLATGKGAPAITVGKASVSSLRLDDAGELSRVQIDGSLNPGNSGGPMVDTKGRLVGVAVSRVRDGQGIGFAVPAAELGRLMKGRMGGVHLTARKGDDNKLVVKAEVGLIDPLAALKGATLHYVVVAPKGALPKPGEPVSKHPGAKSAVLKFDGGVATAELTLGATDGEIVVQAVPDGVPTGAGRVRTFPLTVPKGAKAVVLGEPGVPGGAGAGETAAPRGWKEYTPPNKTFKVWFPDNVKVEEEQKATPIQIDDPAPAAPFPAMPQFPAMPPIPAPPPLPGFPPPRFPALPPPPRFPALPQPPRLPNLFNRVYINVSSAVCAVPDGPSYVVEQVIITPPRGPVNADEIHRLLRQVAMGKGDAKVTRETDVQMGPFKGKEYLIERERGAVRARSFVIGSSFYLLRSIGSLDEVQSADSTRFLESCRLEKPAPPPPAVPGATVAGGTPHDTTFNDPVPAKGALVGVEFGLGKIGENRTVTAARAVFQVGGTESYGPWHGPEPAPADKSRVVAKTGYVLTGLSVRATAFWVQGVTATFTKQTEGKLDPKDSYESDPIGSKDGPDSVAVGGKAEAPIGFVGKTGARGLSGLGLAFKAVGAPPPARATTRGPRTHGGAHDSEHREVAPAGGYLIGLEVGMSKWFNNDVVGSVRAVYRTGDKETLGEQFGTLAGPAVKVVAKPGYAVGALALKARGGLDSIVITFMKVVDGKLDPKDSYESERLGGPGGPGGREPVRVGGDGTLVVGLLARANHKDVTGLGLIYPDTNKPGLDAPWPRGLPTQIQGGGGDPEFREVGPEGSVLVGLEVGVGRFFDNPVIKCVRPVFRGGDKETTGEWHGPTDQTVVKEFVKVVAKPGYAVGVLTVRTGLGADGLSITFMKVVDGKLDPKDSYESEWVGGKGGGEGKVGDGTLAIGLIGKARADTVSGFGLLHPIAPKK</sequence>
<feature type="region of interest" description="Disordered" evidence="1">
    <location>
        <begin position="586"/>
        <end position="612"/>
    </location>
</feature>